<proteinExistence type="predicted"/>
<reference evidence="1" key="1">
    <citation type="submission" date="2020-05" db="EMBL/GenBank/DDBJ databases">
        <authorList>
            <person name="Chiriac C."/>
            <person name="Salcher M."/>
            <person name="Ghai R."/>
            <person name="Kavagutti S V."/>
        </authorList>
    </citation>
    <scope>NUCLEOTIDE SEQUENCE</scope>
</reference>
<accession>A0A6J5T9M5</accession>
<evidence type="ECO:0000313" key="1">
    <source>
        <dbReference type="EMBL" id="CAB4240861.1"/>
    </source>
</evidence>
<dbReference type="EMBL" id="LR797815">
    <property type="protein sequence ID" value="CAB4240861.1"/>
    <property type="molecule type" value="Genomic_DNA"/>
</dbReference>
<organism evidence="1">
    <name type="scientific">uncultured Caudovirales phage</name>
    <dbReference type="NCBI Taxonomy" id="2100421"/>
    <lineage>
        <taxon>Viruses</taxon>
        <taxon>Duplodnaviria</taxon>
        <taxon>Heunggongvirae</taxon>
        <taxon>Uroviricota</taxon>
        <taxon>Caudoviricetes</taxon>
        <taxon>Peduoviridae</taxon>
        <taxon>Maltschvirus</taxon>
        <taxon>Maltschvirus maltsch</taxon>
    </lineage>
</organism>
<gene>
    <name evidence="1" type="ORF">UFOVP23_29</name>
</gene>
<protein>
    <submittedName>
        <fullName evidence="1">Uncharacterized protein</fullName>
    </submittedName>
</protein>
<sequence>MAKECQHHFMVTRWTITGGMQTASQYTCQRCLSVFRSKQELDVKKAPTETH</sequence>
<name>A0A6J5T9M5_9CAUD</name>